<evidence type="ECO:0000256" key="1">
    <source>
        <dbReference type="ARBA" id="ARBA00022723"/>
    </source>
</evidence>
<protein>
    <recommendedName>
        <fullName evidence="6">FYVE-type domain-containing protein</fullName>
    </recommendedName>
</protein>
<feature type="compositionally biased region" description="Basic and acidic residues" evidence="5">
    <location>
        <begin position="538"/>
        <end position="548"/>
    </location>
</feature>
<evidence type="ECO:0000256" key="2">
    <source>
        <dbReference type="ARBA" id="ARBA00022771"/>
    </source>
</evidence>
<name>H3GYN0_PHYRM</name>
<keyword evidence="8" id="KW-1185">Reference proteome</keyword>
<keyword evidence="1" id="KW-0479">Metal-binding</keyword>
<dbReference type="eggNOG" id="ENOG502SJQA">
    <property type="taxonomic scope" value="Eukaryota"/>
</dbReference>
<evidence type="ECO:0000256" key="3">
    <source>
        <dbReference type="ARBA" id="ARBA00022833"/>
    </source>
</evidence>
<feature type="region of interest" description="Disordered" evidence="5">
    <location>
        <begin position="433"/>
        <end position="523"/>
    </location>
</feature>
<feature type="region of interest" description="Disordered" evidence="5">
    <location>
        <begin position="538"/>
        <end position="570"/>
    </location>
</feature>
<evidence type="ECO:0000256" key="4">
    <source>
        <dbReference type="PROSITE-ProRule" id="PRU00091"/>
    </source>
</evidence>
<feature type="region of interest" description="Disordered" evidence="5">
    <location>
        <begin position="632"/>
        <end position="685"/>
    </location>
</feature>
<dbReference type="VEuPathDB" id="FungiDB:KRP23_15246"/>
<dbReference type="InterPro" id="IPR017455">
    <property type="entry name" value="Znf_FYVE-rel"/>
</dbReference>
<evidence type="ECO:0000313" key="7">
    <source>
        <dbReference type="EnsemblProtists" id="Phyra82822"/>
    </source>
</evidence>
<reference evidence="8" key="1">
    <citation type="journal article" date="2006" name="Science">
        <title>Phytophthora genome sequences uncover evolutionary origins and mechanisms of pathogenesis.</title>
        <authorList>
            <person name="Tyler B.M."/>
            <person name="Tripathy S."/>
            <person name="Zhang X."/>
            <person name="Dehal P."/>
            <person name="Jiang R.H."/>
            <person name="Aerts A."/>
            <person name="Arredondo F.D."/>
            <person name="Baxter L."/>
            <person name="Bensasson D."/>
            <person name="Beynon J.L."/>
            <person name="Chapman J."/>
            <person name="Damasceno C.M."/>
            <person name="Dorrance A.E."/>
            <person name="Dou D."/>
            <person name="Dickerman A.W."/>
            <person name="Dubchak I.L."/>
            <person name="Garbelotto M."/>
            <person name="Gijzen M."/>
            <person name="Gordon S.G."/>
            <person name="Govers F."/>
            <person name="Grunwald N.J."/>
            <person name="Huang W."/>
            <person name="Ivors K.L."/>
            <person name="Jones R.W."/>
            <person name="Kamoun S."/>
            <person name="Krampis K."/>
            <person name="Lamour K.H."/>
            <person name="Lee M.K."/>
            <person name="McDonald W.H."/>
            <person name="Medina M."/>
            <person name="Meijer H.J."/>
            <person name="Nordberg E.K."/>
            <person name="Maclean D.J."/>
            <person name="Ospina-Giraldo M.D."/>
            <person name="Morris P.F."/>
            <person name="Phuntumart V."/>
            <person name="Putnam N.H."/>
            <person name="Rash S."/>
            <person name="Rose J.K."/>
            <person name="Sakihama Y."/>
            <person name="Salamov A.A."/>
            <person name="Savidor A."/>
            <person name="Scheuring C.F."/>
            <person name="Smith B.M."/>
            <person name="Sobral B.W."/>
            <person name="Terry A."/>
            <person name="Torto-Alalibo T.A."/>
            <person name="Win J."/>
            <person name="Xu Z."/>
            <person name="Zhang H."/>
            <person name="Grigoriev I.V."/>
            <person name="Rokhsar D.S."/>
            <person name="Boore J.L."/>
        </authorList>
    </citation>
    <scope>NUCLEOTIDE SEQUENCE [LARGE SCALE GENOMIC DNA]</scope>
    <source>
        <strain evidence="8">Pr102</strain>
    </source>
</reference>
<dbReference type="Proteomes" id="UP000005238">
    <property type="component" value="Unassembled WGS sequence"/>
</dbReference>
<evidence type="ECO:0000259" key="6">
    <source>
        <dbReference type="PROSITE" id="PS50178"/>
    </source>
</evidence>
<dbReference type="CDD" id="cd00065">
    <property type="entry name" value="FYVE_like_SF"/>
    <property type="match status" value="1"/>
</dbReference>
<dbReference type="HOGENOM" id="CLU_015303_5_0_1"/>
<dbReference type="InParanoid" id="H3GYN0"/>
<sequence length="743" mass="82325">MSHRFPIQEAVFPKLQLNESAKDKLINTALMQLTRALRDYDKYQKWQASRPPSLRHQLHPAMWKPVKTMEQLTVYRRVPADDAVVTAPSKGIRRRARSRTLEAMRLARATGQDSVSSAPKESVTDDTWSLIPNRGSGPTANTDWNMPTLLQVGTIEGTLNDVMYGTATFDATGTLIKSSYTAEEVVDADTLYEFQGPTPDEPFRFLGLKWVVKATSPAVKAFVWPRDLTFIAATGILNRQGGERVGYHLMHSVDLGKSFGPLEGKRIVRGRVSSCFLYRQTSSNTVDVYMKTNFEPNGSVHESVALLSAANSLTYCLKAALCAQNKKLSWLLTHPKTDETEAGSARPSTVRIKKRNDCGVCTRPIGTFSRGHTCRVCSARACSTCCVKKKLSFPGPGYKAVDQRSVAICTHCLTHARKLNSLDIAKQEISERKRLSQRRGTLRGTEASSRSTRSRSNSRVDGVKLRRGTMSGRSNNEREQEKADAEKVFLTTPVRRSQREMGSNAKPAWDYNSETEDNDDDDNTVVRSNRVLMHLDSQPRTRTKDTTCRSRSNSKGPIKTIRTPKSRNADSAIPVAARRDIWDVDSEAEDEDDYDCSVVSSQAVSMHQEVPVQVDDSLPEAVVQYAWGAVVPSPTNRKSVGSPAAWPSPPSSPLHSPKPLLQETEESWPTAEGERATVWTPPTMPRTTQIPRINAGASTSEVLAQFAELCNAAENVYQAARKATITHLDPRPTTTRLDMSAVD</sequence>
<dbReference type="InterPro" id="IPR013083">
    <property type="entry name" value="Znf_RING/FYVE/PHD"/>
</dbReference>
<dbReference type="GO" id="GO:0008270">
    <property type="term" value="F:zinc ion binding"/>
    <property type="evidence" value="ECO:0007669"/>
    <property type="project" value="UniProtKB-KW"/>
</dbReference>
<proteinExistence type="predicted"/>
<dbReference type="PROSITE" id="PS50178">
    <property type="entry name" value="ZF_FYVE"/>
    <property type="match status" value="1"/>
</dbReference>
<dbReference type="Gene3D" id="3.30.40.10">
    <property type="entry name" value="Zinc/RING finger domain, C3HC4 (zinc finger)"/>
    <property type="match status" value="1"/>
</dbReference>
<dbReference type="OMA" id="CNAAENV"/>
<dbReference type="InterPro" id="IPR052727">
    <property type="entry name" value="Rab4/Rab5_effector"/>
</dbReference>
<dbReference type="VEuPathDB" id="FungiDB:KRP22_13903"/>
<feature type="region of interest" description="Disordered" evidence="5">
    <location>
        <begin position="108"/>
        <end position="132"/>
    </location>
</feature>
<dbReference type="InterPro" id="IPR011011">
    <property type="entry name" value="Znf_FYVE_PHD"/>
</dbReference>
<organism evidence="7 8">
    <name type="scientific">Phytophthora ramorum</name>
    <name type="common">Sudden oak death agent</name>
    <dbReference type="NCBI Taxonomy" id="164328"/>
    <lineage>
        <taxon>Eukaryota</taxon>
        <taxon>Sar</taxon>
        <taxon>Stramenopiles</taxon>
        <taxon>Oomycota</taxon>
        <taxon>Peronosporomycetes</taxon>
        <taxon>Peronosporales</taxon>
        <taxon>Peronosporaceae</taxon>
        <taxon>Phytophthora</taxon>
    </lineage>
</organism>
<dbReference type="SUPFAM" id="SSF57903">
    <property type="entry name" value="FYVE/PHD zinc finger"/>
    <property type="match status" value="1"/>
</dbReference>
<dbReference type="PANTHER" id="PTHR13510:SF44">
    <property type="entry name" value="RABENOSYN-5"/>
    <property type="match status" value="1"/>
</dbReference>
<keyword evidence="3" id="KW-0862">Zinc</keyword>
<feature type="compositionally biased region" description="Low complexity" evidence="5">
    <location>
        <begin position="448"/>
        <end position="459"/>
    </location>
</feature>
<dbReference type="PANTHER" id="PTHR13510">
    <property type="entry name" value="FYVE-FINGER-CONTAINING RAB5 EFFECTOR PROTEIN RABENOSYN-5-RELATED"/>
    <property type="match status" value="1"/>
</dbReference>
<feature type="compositionally biased region" description="Basic and acidic residues" evidence="5">
    <location>
        <begin position="475"/>
        <end position="487"/>
    </location>
</feature>
<accession>H3GYN0</accession>
<feature type="compositionally biased region" description="Acidic residues" evidence="5">
    <location>
        <begin position="513"/>
        <end position="523"/>
    </location>
</feature>
<reference evidence="7" key="2">
    <citation type="submission" date="2015-06" db="UniProtKB">
        <authorList>
            <consortium name="EnsemblProtists"/>
        </authorList>
    </citation>
    <scope>IDENTIFICATION</scope>
    <source>
        <strain evidence="7">Pr102</strain>
    </source>
</reference>
<feature type="domain" description="FYVE-type" evidence="6">
    <location>
        <begin position="352"/>
        <end position="417"/>
    </location>
</feature>
<keyword evidence="2 4" id="KW-0863">Zinc-finger</keyword>
<dbReference type="EnsemblProtists" id="Phyra82822">
    <property type="protein sequence ID" value="Phyra82822"/>
    <property type="gene ID" value="Phyra82822"/>
</dbReference>
<dbReference type="Gene3D" id="3.30.530.20">
    <property type="match status" value="1"/>
</dbReference>
<evidence type="ECO:0000313" key="8">
    <source>
        <dbReference type="Proteomes" id="UP000005238"/>
    </source>
</evidence>
<evidence type="ECO:0000256" key="5">
    <source>
        <dbReference type="SAM" id="MobiDB-lite"/>
    </source>
</evidence>
<dbReference type="VEuPathDB" id="FungiDB:KRP22_9013"/>
<dbReference type="AlphaFoldDB" id="H3GYN0"/>
<dbReference type="InterPro" id="IPR023393">
    <property type="entry name" value="START-like_dom_sf"/>
</dbReference>
<dbReference type="EMBL" id="DS566075">
    <property type="status" value="NOT_ANNOTATED_CDS"/>
    <property type="molecule type" value="Genomic_DNA"/>
</dbReference>